<dbReference type="AlphaFoldDB" id="V3ZQ53"/>
<keyword evidence="1" id="KW-0812">Transmembrane</keyword>
<dbReference type="GeneID" id="20233528"/>
<dbReference type="CTD" id="20233528"/>
<dbReference type="HOGENOM" id="CLU_2564990_0_0_1"/>
<sequence length="82" mass="9688">VLFHCFSFECFSFYFTAFIHFIPLPLFISFHFLFCSFSIQVFISFHCLYSFHLTSKYSFTSIVLIVLLNCSYSALKLLLHCT</sequence>
<evidence type="ECO:0000313" key="2">
    <source>
        <dbReference type="EMBL" id="ESO83006.1"/>
    </source>
</evidence>
<dbReference type="RefSeq" id="XP_009066373.1">
    <property type="nucleotide sequence ID" value="XM_009068125.1"/>
</dbReference>
<feature type="transmembrane region" description="Helical" evidence="1">
    <location>
        <begin position="31"/>
        <end position="51"/>
    </location>
</feature>
<dbReference type="KEGG" id="lgi:LOTGIDRAFT_134228"/>
<keyword evidence="3" id="KW-1185">Reference proteome</keyword>
<dbReference type="Proteomes" id="UP000030746">
    <property type="component" value="Unassembled WGS sequence"/>
</dbReference>
<name>V3ZQ53_LOTGI</name>
<protein>
    <submittedName>
        <fullName evidence="2">Uncharacterized protein</fullName>
    </submittedName>
</protein>
<keyword evidence="1" id="KW-0472">Membrane</keyword>
<keyword evidence="1" id="KW-1133">Transmembrane helix</keyword>
<accession>V3ZQ53</accession>
<evidence type="ECO:0000256" key="1">
    <source>
        <dbReference type="SAM" id="Phobius"/>
    </source>
</evidence>
<gene>
    <name evidence="2" type="ORF">LOTGIDRAFT_134228</name>
</gene>
<feature type="transmembrane region" description="Helical" evidence="1">
    <location>
        <begin position="57"/>
        <end position="79"/>
    </location>
</feature>
<proteinExistence type="predicted"/>
<reference evidence="2 3" key="1">
    <citation type="journal article" date="2013" name="Nature">
        <title>Insights into bilaterian evolution from three spiralian genomes.</title>
        <authorList>
            <person name="Simakov O."/>
            <person name="Marletaz F."/>
            <person name="Cho S.J."/>
            <person name="Edsinger-Gonzales E."/>
            <person name="Havlak P."/>
            <person name="Hellsten U."/>
            <person name="Kuo D.H."/>
            <person name="Larsson T."/>
            <person name="Lv J."/>
            <person name="Arendt D."/>
            <person name="Savage R."/>
            <person name="Osoegawa K."/>
            <person name="de Jong P."/>
            <person name="Grimwood J."/>
            <person name="Chapman J.A."/>
            <person name="Shapiro H."/>
            <person name="Aerts A."/>
            <person name="Otillar R.P."/>
            <person name="Terry A.Y."/>
            <person name="Boore J.L."/>
            <person name="Grigoriev I.V."/>
            <person name="Lindberg D.R."/>
            <person name="Seaver E.C."/>
            <person name="Weisblat D.A."/>
            <person name="Putnam N.H."/>
            <person name="Rokhsar D.S."/>
        </authorList>
    </citation>
    <scope>NUCLEOTIDE SEQUENCE [LARGE SCALE GENOMIC DNA]</scope>
</reference>
<feature type="non-terminal residue" evidence="2">
    <location>
        <position position="1"/>
    </location>
</feature>
<evidence type="ECO:0000313" key="3">
    <source>
        <dbReference type="Proteomes" id="UP000030746"/>
    </source>
</evidence>
<dbReference type="EMBL" id="KB203827">
    <property type="protein sequence ID" value="ESO83006.1"/>
    <property type="molecule type" value="Genomic_DNA"/>
</dbReference>
<organism evidence="2 3">
    <name type="scientific">Lottia gigantea</name>
    <name type="common">Giant owl limpet</name>
    <dbReference type="NCBI Taxonomy" id="225164"/>
    <lineage>
        <taxon>Eukaryota</taxon>
        <taxon>Metazoa</taxon>
        <taxon>Spiralia</taxon>
        <taxon>Lophotrochozoa</taxon>
        <taxon>Mollusca</taxon>
        <taxon>Gastropoda</taxon>
        <taxon>Patellogastropoda</taxon>
        <taxon>Lottioidea</taxon>
        <taxon>Lottiidae</taxon>
        <taxon>Lottia</taxon>
    </lineage>
</organism>